<evidence type="ECO:0000313" key="6">
    <source>
        <dbReference type="Proteomes" id="UP000286402"/>
    </source>
</evidence>
<dbReference type="GO" id="GO:0004844">
    <property type="term" value="F:uracil DNA N-glycosylase activity"/>
    <property type="evidence" value="ECO:0007669"/>
    <property type="project" value="TreeGrafter"/>
</dbReference>
<dbReference type="NCBIfam" id="TIGR04274">
    <property type="entry name" value="hypoxanDNAglyco"/>
    <property type="match status" value="1"/>
</dbReference>
<feature type="domain" description="Uracil-DNA glycosylase-like" evidence="4">
    <location>
        <begin position="7"/>
        <end position="155"/>
    </location>
</feature>
<dbReference type="RefSeq" id="WP_120332656.1">
    <property type="nucleotide sequence ID" value="NZ_MCAQ01000001.1"/>
</dbReference>
<keyword evidence="3" id="KW-0234">DNA repair</keyword>
<dbReference type="EMBL" id="MCAQ01000001">
    <property type="protein sequence ID" value="RKF42309.1"/>
    <property type="molecule type" value="Genomic_DNA"/>
</dbReference>
<evidence type="ECO:0000313" key="5">
    <source>
        <dbReference type="EMBL" id="RKF42309.1"/>
    </source>
</evidence>
<evidence type="ECO:0000256" key="3">
    <source>
        <dbReference type="ARBA" id="ARBA00023204"/>
    </source>
</evidence>
<dbReference type="Gene3D" id="3.40.470.10">
    <property type="entry name" value="Uracil-DNA glycosylase-like domain"/>
    <property type="match status" value="1"/>
</dbReference>
<organism evidence="5 6">
    <name type="scientific">Sphingobacterium siyangense</name>
    <dbReference type="NCBI Taxonomy" id="459529"/>
    <lineage>
        <taxon>Bacteria</taxon>
        <taxon>Pseudomonadati</taxon>
        <taxon>Bacteroidota</taxon>
        <taxon>Sphingobacteriia</taxon>
        <taxon>Sphingobacteriales</taxon>
        <taxon>Sphingobacteriaceae</taxon>
        <taxon>Sphingobacterium</taxon>
    </lineage>
</organism>
<dbReference type="InterPro" id="IPR005122">
    <property type="entry name" value="Uracil-DNA_glycosylase-like"/>
</dbReference>
<reference evidence="5 6" key="1">
    <citation type="submission" date="2016-07" db="EMBL/GenBank/DDBJ databases">
        <title>Genome analysis of Sphingobacterium siyangense T12B17.</title>
        <authorList>
            <person name="Xu D."/>
            <person name="Su Y."/>
            <person name="Zheng S."/>
        </authorList>
    </citation>
    <scope>NUCLEOTIDE SEQUENCE [LARGE SCALE GENOMIC DNA]</scope>
    <source>
        <strain evidence="5 6">T12B17</strain>
    </source>
</reference>
<dbReference type="SMART" id="SM00986">
    <property type="entry name" value="UDG"/>
    <property type="match status" value="1"/>
</dbReference>
<dbReference type="InterPro" id="IPR036895">
    <property type="entry name" value="Uracil-DNA_glycosylase-like_sf"/>
</dbReference>
<dbReference type="PANTHER" id="PTHR12159:SF9">
    <property type="entry name" value="G_T MISMATCH-SPECIFIC THYMINE DNA GLYCOSYLASE"/>
    <property type="match status" value="1"/>
</dbReference>
<dbReference type="AlphaFoldDB" id="A0A420GAT9"/>
<keyword evidence="6" id="KW-1185">Reference proteome</keyword>
<dbReference type="SUPFAM" id="SSF52141">
    <property type="entry name" value="Uracil-DNA glycosylase-like"/>
    <property type="match status" value="1"/>
</dbReference>
<dbReference type="InterPro" id="IPR026353">
    <property type="entry name" value="Hypoxan-DNA_Glyclase"/>
</dbReference>
<accession>A0A420GAT9</accession>
<comment type="caution">
    <text evidence="5">The sequence shown here is derived from an EMBL/GenBank/DDBJ whole genome shotgun (WGS) entry which is preliminary data.</text>
</comment>
<dbReference type="Pfam" id="PF03167">
    <property type="entry name" value="UDG"/>
    <property type="match status" value="1"/>
</dbReference>
<name>A0A420GAT9_9SPHI</name>
<dbReference type="GO" id="GO:0006285">
    <property type="term" value="P:base-excision repair, AP site formation"/>
    <property type="evidence" value="ECO:0007669"/>
    <property type="project" value="InterPro"/>
</dbReference>
<dbReference type="SMART" id="SM00987">
    <property type="entry name" value="UreE_C"/>
    <property type="match status" value="1"/>
</dbReference>
<protein>
    <submittedName>
        <fullName evidence="5">DNA-deoxyinosine glycosylase</fullName>
    </submittedName>
</protein>
<dbReference type="Proteomes" id="UP000286402">
    <property type="component" value="Unassembled WGS sequence"/>
</dbReference>
<evidence type="ECO:0000256" key="1">
    <source>
        <dbReference type="ARBA" id="ARBA00022763"/>
    </source>
</evidence>
<proteinExistence type="predicted"/>
<dbReference type="InterPro" id="IPR015637">
    <property type="entry name" value="MUG/TDG"/>
</dbReference>
<keyword evidence="1" id="KW-0227">DNA damage</keyword>
<sequence>MRKRSFLPLVNSTTEILILGSLPGDKSLAENEYYAHPQNRFWKVITSLFNAPGQTNYTEKIDLLFKNNIGLWDVCAEASRPGSMDLAIQNEVPNQIVKLLEAQPKITQIIFNGQKAHSLYLKHFNKREDIIYRCLPSTSPANAKSNLENLIKQWCVIISD</sequence>
<evidence type="ECO:0000259" key="4">
    <source>
        <dbReference type="SMART" id="SM00986"/>
    </source>
</evidence>
<evidence type="ECO:0000256" key="2">
    <source>
        <dbReference type="ARBA" id="ARBA00022801"/>
    </source>
</evidence>
<keyword evidence="2" id="KW-0378">Hydrolase</keyword>
<gene>
    <name evidence="5" type="ORF">BCY89_02185</name>
</gene>
<dbReference type="CDD" id="cd10032">
    <property type="entry name" value="UDG-F6_HDG"/>
    <property type="match status" value="1"/>
</dbReference>
<dbReference type="PANTHER" id="PTHR12159">
    <property type="entry name" value="G/T AND G/U MISMATCH-SPECIFIC DNA GLYCOSYLASE"/>
    <property type="match status" value="1"/>
</dbReference>
<dbReference type="GO" id="GO:0008263">
    <property type="term" value="F:pyrimidine-specific mismatch base pair DNA N-glycosylase activity"/>
    <property type="evidence" value="ECO:0007669"/>
    <property type="project" value="TreeGrafter"/>
</dbReference>